<keyword evidence="9" id="KW-0067">ATP-binding</keyword>
<dbReference type="SUPFAM" id="SSF50341">
    <property type="entry name" value="CheW-like"/>
    <property type="match status" value="1"/>
</dbReference>
<dbReference type="PROSITE" id="PS50109">
    <property type="entry name" value="HIS_KIN"/>
    <property type="match status" value="1"/>
</dbReference>
<dbReference type="Gene3D" id="1.10.287.560">
    <property type="entry name" value="Histidine kinase CheA-like, homodimeric domain"/>
    <property type="match status" value="1"/>
</dbReference>
<dbReference type="PRINTS" id="PR00344">
    <property type="entry name" value="BCTRLSENSOR"/>
</dbReference>
<dbReference type="SMART" id="SM00387">
    <property type="entry name" value="HATPase_c"/>
    <property type="match status" value="1"/>
</dbReference>
<dbReference type="GO" id="GO:0000155">
    <property type="term" value="F:phosphorelay sensor kinase activity"/>
    <property type="evidence" value="ECO:0007669"/>
    <property type="project" value="InterPro"/>
</dbReference>
<dbReference type="Proteomes" id="UP000186079">
    <property type="component" value="Unassembled WGS sequence"/>
</dbReference>
<evidence type="ECO:0000256" key="13">
    <source>
        <dbReference type="SAM" id="MobiDB-lite"/>
    </source>
</evidence>
<dbReference type="InterPro" id="IPR008207">
    <property type="entry name" value="Sig_transdc_His_kin_Hpt_dom"/>
</dbReference>
<dbReference type="InterPro" id="IPR036097">
    <property type="entry name" value="HisK_dim/P_sf"/>
</dbReference>
<dbReference type="InterPro" id="IPR002545">
    <property type="entry name" value="CheW-lke_dom"/>
</dbReference>
<dbReference type="Pfam" id="PF02518">
    <property type="entry name" value="HATPase_c"/>
    <property type="match status" value="1"/>
</dbReference>
<dbReference type="SMART" id="SM00073">
    <property type="entry name" value="HPT"/>
    <property type="match status" value="1"/>
</dbReference>
<evidence type="ECO:0000256" key="9">
    <source>
        <dbReference type="ARBA" id="ARBA00022840"/>
    </source>
</evidence>
<evidence type="ECO:0000259" key="14">
    <source>
        <dbReference type="PROSITE" id="PS50109"/>
    </source>
</evidence>
<accession>A0A1N6VSA4</accession>
<evidence type="ECO:0000256" key="3">
    <source>
        <dbReference type="ARBA" id="ARBA00021495"/>
    </source>
</evidence>
<dbReference type="SMART" id="SM01231">
    <property type="entry name" value="H-kinase_dim"/>
    <property type="match status" value="1"/>
</dbReference>
<dbReference type="SUPFAM" id="SSF47226">
    <property type="entry name" value="Histidine-containing phosphotransfer domain, HPT domain"/>
    <property type="match status" value="1"/>
</dbReference>
<dbReference type="CDD" id="cd00731">
    <property type="entry name" value="CheA_reg"/>
    <property type="match status" value="1"/>
</dbReference>
<dbReference type="GO" id="GO:0005524">
    <property type="term" value="F:ATP binding"/>
    <property type="evidence" value="ECO:0007669"/>
    <property type="project" value="UniProtKB-KW"/>
</dbReference>
<reference evidence="17 18" key="1">
    <citation type="submission" date="2017-01" db="EMBL/GenBank/DDBJ databases">
        <authorList>
            <person name="Mah S.A."/>
            <person name="Swanson W.J."/>
            <person name="Moy G.W."/>
            <person name="Vacquier V.D."/>
        </authorList>
    </citation>
    <scope>NUCLEOTIDE SEQUENCE [LARGE SCALE GENOMIC DNA]</scope>
    <source>
        <strain evidence="17 18">ATCC 29606</strain>
    </source>
</reference>
<dbReference type="InterPro" id="IPR004105">
    <property type="entry name" value="CheA-like_dim"/>
</dbReference>
<dbReference type="RefSeq" id="WP_052199684.1">
    <property type="nucleotide sequence ID" value="NZ_FTMC01000010.1"/>
</dbReference>
<evidence type="ECO:0000259" key="16">
    <source>
        <dbReference type="PROSITE" id="PS50894"/>
    </source>
</evidence>
<dbReference type="Pfam" id="PF01584">
    <property type="entry name" value="CheW"/>
    <property type="match status" value="1"/>
</dbReference>
<dbReference type="Gene3D" id="1.20.120.160">
    <property type="entry name" value="HPT domain"/>
    <property type="match status" value="1"/>
</dbReference>
<proteinExistence type="predicted"/>
<keyword evidence="10" id="KW-0902">Two-component regulatory system</keyword>
<dbReference type="PANTHER" id="PTHR43395">
    <property type="entry name" value="SENSOR HISTIDINE KINASE CHEA"/>
    <property type="match status" value="1"/>
</dbReference>
<dbReference type="EMBL" id="FTMC01000010">
    <property type="protein sequence ID" value="SIQ80658.1"/>
    <property type="molecule type" value="Genomic_DNA"/>
</dbReference>
<keyword evidence="6" id="KW-0808">Transferase</keyword>
<dbReference type="GO" id="GO:0006935">
    <property type="term" value="P:chemotaxis"/>
    <property type="evidence" value="ECO:0007669"/>
    <property type="project" value="UniProtKB-KW"/>
</dbReference>
<dbReference type="Gene3D" id="3.30.565.10">
    <property type="entry name" value="Histidine kinase-like ATPase, C-terminal domain"/>
    <property type="match status" value="1"/>
</dbReference>
<evidence type="ECO:0000256" key="8">
    <source>
        <dbReference type="ARBA" id="ARBA00022777"/>
    </source>
</evidence>
<evidence type="ECO:0000256" key="6">
    <source>
        <dbReference type="ARBA" id="ARBA00022679"/>
    </source>
</evidence>
<dbReference type="InterPro" id="IPR036641">
    <property type="entry name" value="HPT_dom_sf"/>
</dbReference>
<name>A0A1N6VSA4_9PSED</name>
<dbReference type="InterPro" id="IPR036061">
    <property type="entry name" value="CheW-like_dom_sf"/>
</dbReference>
<gene>
    <name evidence="17" type="ORF">SAMN05421672_11087</name>
</gene>
<feature type="modified residue" description="Phosphohistidine" evidence="12">
    <location>
        <position position="46"/>
    </location>
</feature>
<dbReference type="Gene3D" id="2.30.30.40">
    <property type="entry name" value="SH3 Domains"/>
    <property type="match status" value="1"/>
</dbReference>
<dbReference type="PROSITE" id="PS50894">
    <property type="entry name" value="HPT"/>
    <property type="match status" value="1"/>
</dbReference>
<keyword evidence="4" id="KW-0145">Chemotaxis</keyword>
<evidence type="ECO:0000259" key="15">
    <source>
        <dbReference type="PROSITE" id="PS50851"/>
    </source>
</evidence>
<evidence type="ECO:0000256" key="1">
    <source>
        <dbReference type="ARBA" id="ARBA00000085"/>
    </source>
</evidence>
<evidence type="ECO:0000256" key="7">
    <source>
        <dbReference type="ARBA" id="ARBA00022741"/>
    </source>
</evidence>
<evidence type="ECO:0000256" key="4">
    <source>
        <dbReference type="ARBA" id="ARBA00022500"/>
    </source>
</evidence>
<dbReference type="SMART" id="SM00260">
    <property type="entry name" value="CheW"/>
    <property type="match status" value="1"/>
</dbReference>
<protein>
    <recommendedName>
        <fullName evidence="3">Chemotaxis protein CheA</fullName>
        <ecNumber evidence="2">2.7.13.3</ecNumber>
    </recommendedName>
</protein>
<dbReference type="Pfam" id="PF01627">
    <property type="entry name" value="Hpt"/>
    <property type="match status" value="1"/>
</dbReference>
<dbReference type="PANTHER" id="PTHR43395:SF10">
    <property type="entry name" value="CHEMOTAXIS PROTEIN CHEA"/>
    <property type="match status" value="1"/>
</dbReference>
<feature type="region of interest" description="Disordered" evidence="13">
    <location>
        <begin position="244"/>
        <end position="277"/>
    </location>
</feature>
<evidence type="ECO:0000256" key="5">
    <source>
        <dbReference type="ARBA" id="ARBA00022553"/>
    </source>
</evidence>
<organism evidence="17 18">
    <name type="scientific">Pseudomonas flexibilis</name>
    <dbReference type="NCBI Taxonomy" id="706570"/>
    <lineage>
        <taxon>Bacteria</taxon>
        <taxon>Pseudomonadati</taxon>
        <taxon>Pseudomonadota</taxon>
        <taxon>Gammaproteobacteria</taxon>
        <taxon>Pseudomonadales</taxon>
        <taxon>Pseudomonadaceae</taxon>
        <taxon>Pseudomonas</taxon>
    </lineage>
</organism>
<feature type="domain" description="Histidine kinase" evidence="14">
    <location>
        <begin position="322"/>
        <end position="525"/>
    </location>
</feature>
<evidence type="ECO:0000256" key="12">
    <source>
        <dbReference type="PROSITE-ProRule" id="PRU00110"/>
    </source>
</evidence>
<comment type="function">
    <text evidence="11">Involved in the transmission of sensory signals from the chemoreceptors to the flagellar motors. CheA is autophosphorylated; it can transfer its phosphate group to either CheB or CheY.</text>
</comment>
<dbReference type="InterPro" id="IPR003594">
    <property type="entry name" value="HATPase_dom"/>
</dbReference>
<evidence type="ECO:0000256" key="2">
    <source>
        <dbReference type="ARBA" id="ARBA00012438"/>
    </source>
</evidence>
<keyword evidence="5 12" id="KW-0597">Phosphoprotein</keyword>
<dbReference type="FunFam" id="3.30.565.10:FF:000016">
    <property type="entry name" value="Chemotaxis protein CheA, putative"/>
    <property type="match status" value="1"/>
</dbReference>
<keyword evidence="7" id="KW-0547">Nucleotide-binding</keyword>
<dbReference type="InterPro" id="IPR036890">
    <property type="entry name" value="HATPase_C_sf"/>
</dbReference>
<dbReference type="InterPro" id="IPR037006">
    <property type="entry name" value="CheA-like_homodim_sf"/>
</dbReference>
<evidence type="ECO:0000256" key="11">
    <source>
        <dbReference type="ARBA" id="ARBA00035100"/>
    </source>
</evidence>
<feature type="compositionally biased region" description="Low complexity" evidence="13">
    <location>
        <begin position="244"/>
        <end position="271"/>
    </location>
</feature>
<keyword evidence="8 17" id="KW-0418">Kinase</keyword>
<dbReference type="EC" id="2.7.13.3" evidence="2"/>
<sequence length="659" mass="71943">MDIQAVRNVLLEEARELLATYEHTLLDIEAQGLDGERINAIFRAAHTLKGSSGMFNLQRVVSFTHLLESLLVRVRSGEQPMGGALISLLLRCGDYLSRLFDKVAEGLDDEDPDPAQRAELIAALEDYLGSVQALKPLAGVPAGSEAQDWLIGIHCHPELFHHGLDPLPFIQYLVGMGELLELALDRELIPSLEDIDPETCYFKVDLLLRTTASREALTQALEFIQEDCDISLEPLEAIVAEAPEAPEASEPAPVESAAPASAPAAPAASGERAARRDEQSMIKVDARKLDQLIDAVGELVTRSARCRTLSLTSARETVETFVEEVDGFIEQLRDRALKLRMAPINEVFQRFPRVVRDVARDLGKDVELQIRGAETELDKTLIDKLADPLMHIVRNALDHGIEPVEARQAAGKPARGRLLLNAYHESGSVVIEVSDDGRGLNAAKIRARAIERGLIGAETLLDEQGVFAMIFEAGFSTAEQVTDLSGRGVGMDVVRRSIEAMRGTLEIQSTLGQGTCFRIRLPLTLSIIDGFQVVVGEAHFVIPLEQVVECLELPANASARQVMSLRGTPLSYVRLAELFELPRDPAARECLVVVQHGQQRTGIVVDRFAGELQAVIKPLNPMLRNVPGLGGSTILGDGRVALILDINSLLATPRRVEHA</sequence>
<dbReference type="SUPFAM" id="SSF47384">
    <property type="entry name" value="Homodimeric domain of signal transducing histidine kinase"/>
    <property type="match status" value="1"/>
</dbReference>
<dbReference type="GO" id="GO:0005737">
    <property type="term" value="C:cytoplasm"/>
    <property type="evidence" value="ECO:0007669"/>
    <property type="project" value="InterPro"/>
</dbReference>
<comment type="catalytic activity">
    <reaction evidence="1">
        <text>ATP + protein L-histidine = ADP + protein N-phospho-L-histidine.</text>
        <dbReference type="EC" id="2.7.13.3"/>
    </reaction>
</comment>
<dbReference type="InterPro" id="IPR005467">
    <property type="entry name" value="His_kinase_dom"/>
</dbReference>
<dbReference type="SUPFAM" id="SSF55874">
    <property type="entry name" value="ATPase domain of HSP90 chaperone/DNA topoisomerase II/histidine kinase"/>
    <property type="match status" value="1"/>
</dbReference>
<dbReference type="CDD" id="cd16916">
    <property type="entry name" value="HATPase_CheA-like"/>
    <property type="match status" value="1"/>
</dbReference>
<feature type="domain" description="HPt" evidence="16">
    <location>
        <begin position="1"/>
        <end position="103"/>
    </location>
</feature>
<evidence type="ECO:0000256" key="10">
    <source>
        <dbReference type="ARBA" id="ARBA00023012"/>
    </source>
</evidence>
<dbReference type="InterPro" id="IPR051315">
    <property type="entry name" value="Bact_Chemotaxis_CheA"/>
</dbReference>
<dbReference type="InterPro" id="IPR004358">
    <property type="entry name" value="Sig_transdc_His_kin-like_C"/>
</dbReference>
<evidence type="ECO:0000313" key="18">
    <source>
        <dbReference type="Proteomes" id="UP000186079"/>
    </source>
</evidence>
<feature type="domain" description="CheW-like" evidence="15">
    <location>
        <begin position="517"/>
        <end position="655"/>
    </location>
</feature>
<dbReference type="Pfam" id="PF02895">
    <property type="entry name" value="H-kinase_dim"/>
    <property type="match status" value="1"/>
</dbReference>
<dbReference type="AlphaFoldDB" id="A0A1N6VSA4"/>
<dbReference type="PROSITE" id="PS50851">
    <property type="entry name" value="CHEW"/>
    <property type="match status" value="1"/>
</dbReference>
<dbReference type="CDD" id="cd00088">
    <property type="entry name" value="HPT"/>
    <property type="match status" value="1"/>
</dbReference>
<evidence type="ECO:0000313" key="17">
    <source>
        <dbReference type="EMBL" id="SIQ80658.1"/>
    </source>
</evidence>